<proteinExistence type="predicted"/>
<dbReference type="SUPFAM" id="SSF46785">
    <property type="entry name" value="Winged helix' DNA-binding domain"/>
    <property type="match status" value="1"/>
</dbReference>
<dbReference type="PANTHER" id="PTHR43132">
    <property type="entry name" value="ARSENICAL RESISTANCE OPERON REPRESSOR ARSR-RELATED"/>
    <property type="match status" value="1"/>
</dbReference>
<dbReference type="RefSeq" id="WP_167390828.1">
    <property type="nucleotide sequence ID" value="NZ_FRBK01000016.1"/>
</dbReference>
<dbReference type="InterPro" id="IPR036388">
    <property type="entry name" value="WH-like_DNA-bd_sf"/>
</dbReference>
<dbReference type="Gene3D" id="1.10.10.10">
    <property type="entry name" value="Winged helix-like DNA-binding domain superfamily/Winged helix DNA-binding domain"/>
    <property type="match status" value="1"/>
</dbReference>
<keyword evidence="2 5" id="KW-0238">DNA-binding</keyword>
<organism evidence="5 6">
    <name type="scientific">Streptomyces yunnanensis</name>
    <dbReference type="NCBI Taxonomy" id="156453"/>
    <lineage>
        <taxon>Bacteria</taxon>
        <taxon>Bacillati</taxon>
        <taxon>Actinomycetota</taxon>
        <taxon>Actinomycetes</taxon>
        <taxon>Kitasatosporales</taxon>
        <taxon>Streptomycetaceae</taxon>
        <taxon>Streptomyces</taxon>
    </lineage>
</organism>
<dbReference type="EMBL" id="FRBK01000016">
    <property type="protein sequence ID" value="SHM93489.1"/>
    <property type="molecule type" value="Genomic_DNA"/>
</dbReference>
<protein>
    <submittedName>
        <fullName evidence="5">DNA-binding transcriptional regulator, ArsR family</fullName>
    </submittedName>
</protein>
<dbReference type="GO" id="GO:0003677">
    <property type="term" value="F:DNA binding"/>
    <property type="evidence" value="ECO:0007669"/>
    <property type="project" value="UniProtKB-KW"/>
</dbReference>
<dbReference type="AlphaFoldDB" id="A0A9X8N4H3"/>
<dbReference type="InterPro" id="IPR011991">
    <property type="entry name" value="ArsR-like_HTH"/>
</dbReference>
<sequence>MHAVREPDVVLLPVRTATAPFADTEVGAMVAMLKTLAGPIRIQLLQALALQELSVGELTERVGAHYAAVSQSLARLRAAGLVTVRRDGNRVLFRTTNPHLPSLLATVLHLAAHATPPEPDSPGDQC</sequence>
<dbReference type="PROSITE" id="PS50987">
    <property type="entry name" value="HTH_ARSR_2"/>
    <property type="match status" value="1"/>
</dbReference>
<feature type="domain" description="HTH arsR-type" evidence="4">
    <location>
        <begin position="21"/>
        <end position="115"/>
    </location>
</feature>
<dbReference type="Pfam" id="PF01022">
    <property type="entry name" value="HTH_5"/>
    <property type="match status" value="1"/>
</dbReference>
<dbReference type="Proteomes" id="UP000184388">
    <property type="component" value="Unassembled WGS sequence"/>
</dbReference>
<evidence type="ECO:0000313" key="5">
    <source>
        <dbReference type="EMBL" id="SHM93489.1"/>
    </source>
</evidence>
<dbReference type="GO" id="GO:0003700">
    <property type="term" value="F:DNA-binding transcription factor activity"/>
    <property type="evidence" value="ECO:0007669"/>
    <property type="project" value="InterPro"/>
</dbReference>
<dbReference type="InterPro" id="IPR001845">
    <property type="entry name" value="HTH_ArsR_DNA-bd_dom"/>
</dbReference>
<dbReference type="CDD" id="cd00090">
    <property type="entry name" value="HTH_ARSR"/>
    <property type="match status" value="1"/>
</dbReference>
<reference evidence="6" key="1">
    <citation type="submission" date="2016-11" db="EMBL/GenBank/DDBJ databases">
        <authorList>
            <person name="Jaros S."/>
            <person name="Januszkiewicz K."/>
            <person name="Wedrychowicz H."/>
        </authorList>
    </citation>
    <scope>NUCLEOTIDE SEQUENCE [LARGE SCALE GENOMIC DNA]</scope>
    <source>
        <strain evidence="6">CGMCC 4.3555</strain>
    </source>
</reference>
<evidence type="ECO:0000256" key="1">
    <source>
        <dbReference type="ARBA" id="ARBA00023015"/>
    </source>
</evidence>
<dbReference type="PANTHER" id="PTHR43132:SF8">
    <property type="entry name" value="HTH-TYPE TRANSCRIPTIONAL REGULATOR KMTR"/>
    <property type="match status" value="1"/>
</dbReference>
<evidence type="ECO:0000313" key="6">
    <source>
        <dbReference type="Proteomes" id="UP000184388"/>
    </source>
</evidence>
<dbReference type="PRINTS" id="PR00778">
    <property type="entry name" value="HTHARSR"/>
</dbReference>
<accession>A0A9X8N4H3</accession>
<gene>
    <name evidence="5" type="ORF">SAMN05216268_116148</name>
</gene>
<keyword evidence="1" id="KW-0805">Transcription regulation</keyword>
<dbReference type="NCBIfam" id="NF033788">
    <property type="entry name" value="HTH_metalloreg"/>
    <property type="match status" value="1"/>
</dbReference>
<name>A0A9X8N4H3_9ACTN</name>
<comment type="caution">
    <text evidence="5">The sequence shown here is derived from an EMBL/GenBank/DDBJ whole genome shotgun (WGS) entry which is preliminary data.</text>
</comment>
<keyword evidence="3" id="KW-0804">Transcription</keyword>
<evidence type="ECO:0000259" key="4">
    <source>
        <dbReference type="PROSITE" id="PS50987"/>
    </source>
</evidence>
<evidence type="ECO:0000256" key="2">
    <source>
        <dbReference type="ARBA" id="ARBA00023125"/>
    </source>
</evidence>
<evidence type="ECO:0000256" key="3">
    <source>
        <dbReference type="ARBA" id="ARBA00023163"/>
    </source>
</evidence>
<dbReference type="SMART" id="SM00418">
    <property type="entry name" value="HTH_ARSR"/>
    <property type="match status" value="1"/>
</dbReference>
<dbReference type="InterPro" id="IPR036390">
    <property type="entry name" value="WH_DNA-bd_sf"/>
</dbReference>
<dbReference type="InterPro" id="IPR051011">
    <property type="entry name" value="Metal_resp_trans_reg"/>
</dbReference>